<feature type="domain" description="NAD-dependent epimerase/dehydratase" evidence="2">
    <location>
        <begin position="12"/>
        <end position="253"/>
    </location>
</feature>
<reference evidence="3" key="1">
    <citation type="submission" date="2015-07" db="EMBL/GenBank/DDBJ databases">
        <title>Transcriptome Assembly of Anthurium amnicola.</title>
        <authorList>
            <person name="Suzuki J."/>
        </authorList>
    </citation>
    <scope>NUCLEOTIDE SEQUENCE</scope>
</reference>
<dbReference type="InterPro" id="IPR001509">
    <property type="entry name" value="Epimerase_deHydtase"/>
</dbReference>
<dbReference type="AlphaFoldDB" id="A0A1D1YAM4"/>
<evidence type="ECO:0000259" key="2">
    <source>
        <dbReference type="Pfam" id="PF01370"/>
    </source>
</evidence>
<keyword evidence="1" id="KW-0560">Oxidoreductase</keyword>
<evidence type="ECO:0000313" key="3">
    <source>
        <dbReference type="EMBL" id="JAT51676.1"/>
    </source>
</evidence>
<dbReference type="FunFam" id="3.40.50.720:FF:000219">
    <property type="entry name" value="Cinnamoyl-CoA reductase 1"/>
    <property type="match status" value="1"/>
</dbReference>
<dbReference type="SUPFAM" id="SSF51735">
    <property type="entry name" value="NAD(P)-binding Rossmann-fold domains"/>
    <property type="match status" value="1"/>
</dbReference>
<name>A0A1D1YAM4_9ARAE</name>
<dbReference type="EMBL" id="GDJX01016260">
    <property type="protein sequence ID" value="JAT51676.1"/>
    <property type="molecule type" value="Transcribed_RNA"/>
</dbReference>
<dbReference type="Gene3D" id="3.40.50.720">
    <property type="entry name" value="NAD(P)-binding Rossmann-like Domain"/>
    <property type="match status" value="1"/>
</dbReference>
<proteinExistence type="predicted"/>
<protein>
    <submittedName>
        <fullName evidence="3">Bifunctional dihydroflavonol 4-reductase/flavanone 4-reductase</fullName>
    </submittedName>
</protein>
<dbReference type="PANTHER" id="PTHR10366:SF295">
    <property type="entry name" value="NAD(P)-BINDING ROSSMANN-FOLD SUPERFAMILY PROTEIN"/>
    <property type="match status" value="1"/>
</dbReference>
<dbReference type="Pfam" id="PF01370">
    <property type="entry name" value="Epimerase"/>
    <property type="match status" value="1"/>
</dbReference>
<sequence length="336" mass="36955">MEERWGDEERRVCVTGGNGFIGTWLVRALLERGYSVTATYQPGTDPSHLRSLPGAEAAGRLLLRQADLQDASAMAEAVGGCRRGVFHVASPCTLEAPRNPERELLRPALLGTMNVLEAARQAGARRVVLTSSISAMVPNPAWALDHPGRVFDEDSWTDVDYCKSREKWYPVSKTQAEKTAWEYAEKHGLDLVSILPSTCLGPLLQPGLNASSAVIQQLLQGSNDTQEYHWLGCVHVRDVAAAQVLLLESPNASGRYFCTNGIYQFRDFAELVAKLCPGYPVHRFSEETQPGLVACQDAAKRLISLGLTFTPIEEAIKDSFTSLKEKGFLVEPELLR</sequence>
<gene>
    <name evidence="3" type="primary">DFR_4</name>
    <name evidence="3" type="ORF">g.87917</name>
</gene>
<evidence type="ECO:0000256" key="1">
    <source>
        <dbReference type="ARBA" id="ARBA00023002"/>
    </source>
</evidence>
<dbReference type="InterPro" id="IPR050425">
    <property type="entry name" value="NAD(P)_dehydrat-like"/>
</dbReference>
<organism evidence="3">
    <name type="scientific">Anthurium amnicola</name>
    <dbReference type="NCBI Taxonomy" id="1678845"/>
    <lineage>
        <taxon>Eukaryota</taxon>
        <taxon>Viridiplantae</taxon>
        <taxon>Streptophyta</taxon>
        <taxon>Embryophyta</taxon>
        <taxon>Tracheophyta</taxon>
        <taxon>Spermatophyta</taxon>
        <taxon>Magnoliopsida</taxon>
        <taxon>Liliopsida</taxon>
        <taxon>Araceae</taxon>
        <taxon>Pothoideae</taxon>
        <taxon>Potheae</taxon>
        <taxon>Anthurium</taxon>
    </lineage>
</organism>
<accession>A0A1D1YAM4</accession>
<dbReference type="GO" id="GO:0016616">
    <property type="term" value="F:oxidoreductase activity, acting on the CH-OH group of donors, NAD or NADP as acceptor"/>
    <property type="evidence" value="ECO:0007669"/>
    <property type="project" value="TreeGrafter"/>
</dbReference>
<dbReference type="InterPro" id="IPR036291">
    <property type="entry name" value="NAD(P)-bd_dom_sf"/>
</dbReference>
<dbReference type="CDD" id="cd08958">
    <property type="entry name" value="FR_SDR_e"/>
    <property type="match status" value="1"/>
</dbReference>
<dbReference type="PANTHER" id="PTHR10366">
    <property type="entry name" value="NAD DEPENDENT EPIMERASE/DEHYDRATASE"/>
    <property type="match status" value="1"/>
</dbReference>